<dbReference type="Pfam" id="PF00168">
    <property type="entry name" value="C2"/>
    <property type="match status" value="2"/>
</dbReference>
<evidence type="ECO:0000256" key="2">
    <source>
        <dbReference type="ARBA" id="ARBA00009048"/>
    </source>
</evidence>
<evidence type="ECO:0000256" key="7">
    <source>
        <dbReference type="ARBA" id="ARBA00022837"/>
    </source>
</evidence>
<dbReference type="Pfam" id="PF07002">
    <property type="entry name" value="Copine"/>
    <property type="match status" value="1"/>
</dbReference>
<dbReference type="SUPFAM" id="SSF49562">
    <property type="entry name" value="C2 domain (Calcium/lipid-binding domain, CaLB)"/>
    <property type="match status" value="2"/>
</dbReference>
<dbReference type="InterPro" id="IPR000008">
    <property type="entry name" value="C2_dom"/>
</dbReference>
<evidence type="ECO:0000256" key="4">
    <source>
        <dbReference type="ARBA" id="ARBA00022723"/>
    </source>
</evidence>
<keyword evidence="5" id="KW-0677">Repeat</keyword>
<feature type="domain" description="C2" evidence="10">
    <location>
        <begin position="175"/>
        <end position="300"/>
    </location>
</feature>
<dbReference type="Gene3D" id="2.60.40.150">
    <property type="entry name" value="C2 domain"/>
    <property type="match status" value="2"/>
</dbReference>
<dbReference type="FunFam" id="2.60.40.150:FF:000168">
    <property type="entry name" value="Protein BONZAI 1"/>
    <property type="match status" value="1"/>
</dbReference>
<dbReference type="CDD" id="cd04048">
    <property type="entry name" value="C2A_Copine"/>
    <property type="match status" value="1"/>
</dbReference>
<dbReference type="AlphaFoldDB" id="A0AA39DEN3"/>
<dbReference type="GO" id="GO:0005886">
    <property type="term" value="C:plasma membrane"/>
    <property type="evidence" value="ECO:0007669"/>
    <property type="project" value="UniProtKB-SubCell"/>
</dbReference>
<dbReference type="GO" id="GO:0046872">
    <property type="term" value="F:metal ion binding"/>
    <property type="evidence" value="ECO:0007669"/>
    <property type="project" value="UniProtKB-KW"/>
</dbReference>
<protein>
    <recommendedName>
        <fullName evidence="10">C2 domain-containing protein</fullName>
    </recommendedName>
</protein>
<dbReference type="CDD" id="cd04047">
    <property type="entry name" value="C2B_Copine"/>
    <property type="match status" value="1"/>
</dbReference>
<keyword evidence="7" id="KW-0106">Calcium</keyword>
<comment type="subcellular location">
    <subcellularLocation>
        <location evidence="1">Cell membrane</location>
        <topology evidence="1">Lipid-anchor</topology>
    </subcellularLocation>
</comment>
<dbReference type="InterPro" id="IPR010734">
    <property type="entry name" value="Copine_C"/>
</dbReference>
<accession>A0AA39DEN3</accession>
<keyword evidence="12" id="KW-1185">Reference proteome</keyword>
<dbReference type="InterPro" id="IPR045052">
    <property type="entry name" value="Copine"/>
</dbReference>
<evidence type="ECO:0000256" key="3">
    <source>
        <dbReference type="ARBA" id="ARBA00022475"/>
    </source>
</evidence>
<evidence type="ECO:0000313" key="11">
    <source>
        <dbReference type="EMBL" id="KAJ9682148.1"/>
    </source>
</evidence>
<name>A0AA39DEN3_VITRO</name>
<evidence type="ECO:0000256" key="5">
    <source>
        <dbReference type="ARBA" id="ARBA00022737"/>
    </source>
</evidence>
<gene>
    <name evidence="11" type="ORF">PVL29_018170</name>
</gene>
<evidence type="ECO:0000256" key="1">
    <source>
        <dbReference type="ARBA" id="ARBA00004193"/>
    </source>
</evidence>
<dbReference type="GO" id="GO:0006952">
    <property type="term" value="P:defense response"/>
    <property type="evidence" value="ECO:0007669"/>
    <property type="project" value="UniProtKB-KW"/>
</dbReference>
<evidence type="ECO:0000256" key="6">
    <source>
        <dbReference type="ARBA" id="ARBA00022821"/>
    </source>
</evidence>
<proteinExistence type="inferred from homology"/>
<dbReference type="InterPro" id="IPR037768">
    <property type="entry name" value="C2B_Copine"/>
</dbReference>
<dbReference type="FunFam" id="2.60.40.150:FF:000186">
    <property type="entry name" value="Protein BONZAI 3"/>
    <property type="match status" value="1"/>
</dbReference>
<dbReference type="GO" id="GO:0071277">
    <property type="term" value="P:cellular response to calcium ion"/>
    <property type="evidence" value="ECO:0007669"/>
    <property type="project" value="TreeGrafter"/>
</dbReference>
<keyword evidence="4" id="KW-0479">Metal-binding</keyword>
<keyword evidence="3" id="KW-1003">Cell membrane</keyword>
<reference evidence="11 12" key="1">
    <citation type="journal article" date="2023" name="BMC Biotechnol.">
        <title>Vitis rotundifolia cv Carlos genome sequencing.</title>
        <authorList>
            <person name="Huff M."/>
            <person name="Hulse-Kemp A."/>
            <person name="Scheffler B."/>
            <person name="Youngblood R."/>
            <person name="Simpson S."/>
            <person name="Babiker E."/>
            <person name="Staton M."/>
        </authorList>
    </citation>
    <scope>NUCLEOTIDE SEQUENCE [LARGE SCALE GENOMIC DNA]</scope>
    <source>
        <tissue evidence="11">Leaf</tissue>
    </source>
</reference>
<dbReference type="PANTHER" id="PTHR10857:SF120">
    <property type="entry name" value="PROTEIN BONZAI 3"/>
    <property type="match status" value="1"/>
</dbReference>
<feature type="domain" description="C2" evidence="10">
    <location>
        <begin position="33"/>
        <end position="162"/>
    </location>
</feature>
<evidence type="ECO:0000313" key="12">
    <source>
        <dbReference type="Proteomes" id="UP001168098"/>
    </source>
</evidence>
<comment type="similarity">
    <text evidence="2">Belongs to the copine family.</text>
</comment>
<organism evidence="11 12">
    <name type="scientific">Vitis rotundifolia</name>
    <name type="common">Muscadine grape</name>
    <dbReference type="NCBI Taxonomy" id="103349"/>
    <lineage>
        <taxon>Eukaryota</taxon>
        <taxon>Viridiplantae</taxon>
        <taxon>Streptophyta</taxon>
        <taxon>Embryophyta</taxon>
        <taxon>Tracheophyta</taxon>
        <taxon>Spermatophyta</taxon>
        <taxon>Magnoliopsida</taxon>
        <taxon>eudicotyledons</taxon>
        <taxon>Gunneridae</taxon>
        <taxon>Pentapetalae</taxon>
        <taxon>rosids</taxon>
        <taxon>Vitales</taxon>
        <taxon>Vitaceae</taxon>
        <taxon>Viteae</taxon>
        <taxon>Vitis</taxon>
    </lineage>
</organism>
<evidence type="ECO:0000256" key="9">
    <source>
        <dbReference type="ARBA" id="ARBA00023288"/>
    </source>
</evidence>
<dbReference type="EMBL" id="JARBHA010000014">
    <property type="protein sequence ID" value="KAJ9682148.1"/>
    <property type="molecule type" value="Genomic_DNA"/>
</dbReference>
<dbReference type="PANTHER" id="PTHR10857">
    <property type="entry name" value="COPINE"/>
    <property type="match status" value="1"/>
</dbReference>
<keyword evidence="9" id="KW-0449">Lipoprotein</keyword>
<comment type="caution">
    <text evidence="11">The sequence shown here is derived from an EMBL/GenBank/DDBJ whole genome shotgun (WGS) entry which is preliminary data.</text>
</comment>
<dbReference type="Proteomes" id="UP001168098">
    <property type="component" value="Unassembled WGS sequence"/>
</dbReference>
<evidence type="ECO:0000259" key="10">
    <source>
        <dbReference type="PROSITE" id="PS50004"/>
    </source>
</evidence>
<keyword evidence="6" id="KW-0611">Plant defense</keyword>
<dbReference type="GO" id="GO:0005544">
    <property type="term" value="F:calcium-dependent phospholipid binding"/>
    <property type="evidence" value="ECO:0007669"/>
    <property type="project" value="InterPro"/>
</dbReference>
<keyword evidence="8" id="KW-0472">Membrane</keyword>
<evidence type="ECO:0000256" key="8">
    <source>
        <dbReference type="ARBA" id="ARBA00023136"/>
    </source>
</evidence>
<dbReference type="PROSITE" id="PS50004">
    <property type="entry name" value="C2"/>
    <property type="match status" value="2"/>
</dbReference>
<sequence>MPLTTSFELEAFINYSRISSYLYLVPGYVIVTSSLRHHFVWQYNQISSSGGLKKQVKDSKPTAIHKSDPMVVVYTKKRDGTLEELGRTEVIMNSLDPAWIKKITVAYHFEIVQPLIFHVYDVDTKYYNLPVKTLKLNDQEFLGEGGCVLSEIVTKQGQSLTLDLHNRNGNKGLKNLGKLTVHAEETVASRNAIEVIFHCSRLENKDLFSKSDPFLRISRIVENGGSVPICKTEVVDNNLNPIWRPLCLTMQQFVSKDNPLVIECFDFNSSGNHVLIGKLQKSVADLEKLHKQKTGASFILPSSAQHGHEKVLKGQLFVDQFCEKQLYSFIDYVSSGFELNFMVAVDFTASNGNPRTPDSLHYIDPSGQFNAYQQAIMEVGEVIQFYDSDRRFPAWGFGGRTIDGTISHCFNLNGSASGVEVRRLKAFPICLLHNYQ</sequence>
<dbReference type="InterPro" id="IPR035892">
    <property type="entry name" value="C2_domain_sf"/>
</dbReference>
<dbReference type="SMART" id="SM00239">
    <property type="entry name" value="C2"/>
    <property type="match status" value="2"/>
</dbReference>